<protein>
    <submittedName>
        <fullName evidence="2">Uncharacterized protein</fullName>
    </submittedName>
</protein>
<accession>A0ABV3F310</accession>
<dbReference type="RefSeq" id="WP_357973955.1">
    <property type="nucleotide sequence ID" value="NZ_JBFAIH010000002.1"/>
</dbReference>
<organism evidence="2 3">
    <name type="scientific">Nocardia fusca</name>
    <dbReference type="NCBI Taxonomy" id="941183"/>
    <lineage>
        <taxon>Bacteria</taxon>
        <taxon>Bacillati</taxon>
        <taxon>Actinomycetota</taxon>
        <taxon>Actinomycetes</taxon>
        <taxon>Mycobacteriales</taxon>
        <taxon>Nocardiaceae</taxon>
        <taxon>Nocardia</taxon>
    </lineage>
</organism>
<gene>
    <name evidence="2" type="ORF">AB0H72_05190</name>
</gene>
<name>A0ABV3F310_9NOCA</name>
<proteinExistence type="predicted"/>
<keyword evidence="3" id="KW-1185">Reference proteome</keyword>
<feature type="region of interest" description="Disordered" evidence="1">
    <location>
        <begin position="1"/>
        <end position="46"/>
    </location>
</feature>
<feature type="compositionally biased region" description="Basic residues" evidence="1">
    <location>
        <begin position="31"/>
        <end position="43"/>
    </location>
</feature>
<evidence type="ECO:0000313" key="2">
    <source>
        <dbReference type="EMBL" id="MEV0362081.1"/>
    </source>
</evidence>
<comment type="caution">
    <text evidence="2">The sequence shown here is derived from an EMBL/GenBank/DDBJ whole genome shotgun (WGS) entry which is preliminary data.</text>
</comment>
<reference evidence="2 3" key="1">
    <citation type="submission" date="2024-06" db="EMBL/GenBank/DDBJ databases">
        <title>The Natural Products Discovery Center: Release of the First 8490 Sequenced Strains for Exploring Actinobacteria Biosynthetic Diversity.</title>
        <authorList>
            <person name="Kalkreuter E."/>
            <person name="Kautsar S.A."/>
            <person name="Yang D."/>
            <person name="Bader C.D."/>
            <person name="Teijaro C.N."/>
            <person name="Fluegel L."/>
            <person name="Davis C.M."/>
            <person name="Simpson J.R."/>
            <person name="Lauterbach L."/>
            <person name="Steele A.D."/>
            <person name="Gui C."/>
            <person name="Meng S."/>
            <person name="Li G."/>
            <person name="Viehrig K."/>
            <person name="Ye F."/>
            <person name="Su P."/>
            <person name="Kiefer A.F."/>
            <person name="Nichols A."/>
            <person name="Cepeda A.J."/>
            <person name="Yan W."/>
            <person name="Fan B."/>
            <person name="Jiang Y."/>
            <person name="Adhikari A."/>
            <person name="Zheng C.-J."/>
            <person name="Schuster L."/>
            <person name="Cowan T.M."/>
            <person name="Smanski M.J."/>
            <person name="Chevrette M.G."/>
            <person name="De Carvalho L.P.S."/>
            <person name="Shen B."/>
        </authorList>
    </citation>
    <scope>NUCLEOTIDE SEQUENCE [LARGE SCALE GENOMIC DNA]</scope>
    <source>
        <strain evidence="2 3">NPDC050671</strain>
    </source>
</reference>
<evidence type="ECO:0000313" key="3">
    <source>
        <dbReference type="Proteomes" id="UP001551658"/>
    </source>
</evidence>
<sequence length="116" mass="13166">MPVPSTETSVHEPPSVDPIPADTAPTDNHLRRERPKLPTRRTHNQSMAATLRLWHTRNRDVLERVAAGLRHLDHPAACKSTDPIRARAHAIHLMADHTNHDCPRFRLAAQYIEAQQ</sequence>
<dbReference type="Proteomes" id="UP001551658">
    <property type="component" value="Unassembled WGS sequence"/>
</dbReference>
<dbReference type="EMBL" id="JBFAIH010000002">
    <property type="protein sequence ID" value="MEV0362081.1"/>
    <property type="molecule type" value="Genomic_DNA"/>
</dbReference>
<evidence type="ECO:0000256" key="1">
    <source>
        <dbReference type="SAM" id="MobiDB-lite"/>
    </source>
</evidence>